<dbReference type="Proteomes" id="UP001060215">
    <property type="component" value="Chromosome 5"/>
</dbReference>
<comment type="caution">
    <text evidence="1">The sequence shown here is derived from an EMBL/GenBank/DDBJ whole genome shotgun (WGS) entry which is preliminary data.</text>
</comment>
<evidence type="ECO:0000313" key="2">
    <source>
        <dbReference type="Proteomes" id="UP001060215"/>
    </source>
</evidence>
<accession>A0ACC0H898</accession>
<reference evidence="1 2" key="1">
    <citation type="journal article" date="2022" name="Plant J.">
        <title>Chromosome-level genome of Camellia lanceoleosa provides a valuable resource for understanding genome evolution and self-incompatibility.</title>
        <authorList>
            <person name="Gong W."/>
            <person name="Xiao S."/>
            <person name="Wang L."/>
            <person name="Liao Z."/>
            <person name="Chang Y."/>
            <person name="Mo W."/>
            <person name="Hu G."/>
            <person name="Li W."/>
            <person name="Zhao G."/>
            <person name="Zhu H."/>
            <person name="Hu X."/>
            <person name="Ji K."/>
            <person name="Xiang X."/>
            <person name="Song Q."/>
            <person name="Yuan D."/>
            <person name="Jin S."/>
            <person name="Zhang L."/>
        </authorList>
    </citation>
    <scope>NUCLEOTIDE SEQUENCE [LARGE SCALE GENOMIC DNA]</scope>
    <source>
        <strain evidence="1">SQ_2022a</strain>
    </source>
</reference>
<protein>
    <submittedName>
        <fullName evidence="1">Uncharacterized protein</fullName>
    </submittedName>
</protein>
<sequence length="69" mass="7879">MGHLDMALFVQLWFHLHGLGLTQWILSRIDVVGSWDISVTFVANYRINPLVLYSAISFFLPSLVLVIFS</sequence>
<gene>
    <name evidence="1" type="ORF">LOK49_LG06G03336</name>
</gene>
<name>A0ACC0H898_9ERIC</name>
<keyword evidence="2" id="KW-1185">Reference proteome</keyword>
<evidence type="ECO:0000313" key="1">
    <source>
        <dbReference type="EMBL" id="KAI8009410.1"/>
    </source>
</evidence>
<organism evidence="1 2">
    <name type="scientific">Camellia lanceoleosa</name>
    <dbReference type="NCBI Taxonomy" id="1840588"/>
    <lineage>
        <taxon>Eukaryota</taxon>
        <taxon>Viridiplantae</taxon>
        <taxon>Streptophyta</taxon>
        <taxon>Embryophyta</taxon>
        <taxon>Tracheophyta</taxon>
        <taxon>Spermatophyta</taxon>
        <taxon>Magnoliopsida</taxon>
        <taxon>eudicotyledons</taxon>
        <taxon>Gunneridae</taxon>
        <taxon>Pentapetalae</taxon>
        <taxon>asterids</taxon>
        <taxon>Ericales</taxon>
        <taxon>Theaceae</taxon>
        <taxon>Camellia</taxon>
    </lineage>
</organism>
<dbReference type="EMBL" id="CM045762">
    <property type="protein sequence ID" value="KAI8009410.1"/>
    <property type="molecule type" value="Genomic_DNA"/>
</dbReference>
<proteinExistence type="predicted"/>